<organism evidence="7 8">
    <name type="scientific">Novosphingobium sediminicola</name>
    <dbReference type="NCBI Taxonomy" id="563162"/>
    <lineage>
        <taxon>Bacteria</taxon>
        <taxon>Pseudomonadati</taxon>
        <taxon>Pseudomonadota</taxon>
        <taxon>Alphaproteobacteria</taxon>
        <taxon>Sphingomonadales</taxon>
        <taxon>Sphingomonadaceae</taxon>
        <taxon>Novosphingobium</taxon>
    </lineage>
</organism>
<evidence type="ECO:0000313" key="7">
    <source>
        <dbReference type="EMBL" id="MBB3955591.1"/>
    </source>
</evidence>
<evidence type="ECO:0000256" key="2">
    <source>
        <dbReference type="ARBA" id="ARBA00022723"/>
    </source>
</evidence>
<evidence type="ECO:0000256" key="1">
    <source>
        <dbReference type="ARBA" id="ARBA00022617"/>
    </source>
</evidence>
<reference evidence="7 8" key="1">
    <citation type="submission" date="2020-08" db="EMBL/GenBank/DDBJ databases">
        <title>Genomic Encyclopedia of Type Strains, Phase IV (KMG-IV): sequencing the most valuable type-strain genomes for metagenomic binning, comparative biology and taxonomic classification.</title>
        <authorList>
            <person name="Goeker M."/>
        </authorList>
    </citation>
    <scope>NUCLEOTIDE SEQUENCE [LARGE SCALE GENOMIC DNA]</scope>
    <source>
        <strain evidence="7 8">DSM 27057</strain>
    </source>
</reference>
<evidence type="ECO:0000256" key="3">
    <source>
        <dbReference type="ARBA" id="ARBA00023004"/>
    </source>
</evidence>
<dbReference type="RefSeq" id="WP_221227094.1">
    <property type="nucleotide sequence ID" value="NZ_JACIDX010000009.1"/>
</dbReference>
<dbReference type="AlphaFoldDB" id="A0A7W6CFJ5"/>
<keyword evidence="1 4" id="KW-0349">Heme</keyword>
<comment type="caution">
    <text evidence="7">The sequence shown here is derived from an EMBL/GenBank/DDBJ whole genome shotgun (WGS) entry which is preliminary data.</text>
</comment>
<evidence type="ECO:0000313" key="8">
    <source>
        <dbReference type="Proteomes" id="UP000548867"/>
    </source>
</evidence>
<dbReference type="EMBL" id="JACIDX010000009">
    <property type="protein sequence ID" value="MBB3955591.1"/>
    <property type="molecule type" value="Genomic_DNA"/>
</dbReference>
<evidence type="ECO:0000259" key="6">
    <source>
        <dbReference type="PROSITE" id="PS51007"/>
    </source>
</evidence>
<keyword evidence="5" id="KW-0732">Signal</keyword>
<feature type="domain" description="Cytochrome c" evidence="6">
    <location>
        <begin position="20"/>
        <end position="113"/>
    </location>
</feature>
<dbReference type="PROSITE" id="PS51007">
    <property type="entry name" value="CYTC"/>
    <property type="match status" value="1"/>
</dbReference>
<sequence>MMRWLLLAAILWTSPAMATDAASQGQAIFARNCAPCHGPGIGNPGASQKPGTAALAAKYGGILPALLEERRDLTPELVAFFVRNGATVMAPYRKTEISDAELAALGTYLSRNNPKPSGRKIRKTS</sequence>
<evidence type="ECO:0000256" key="5">
    <source>
        <dbReference type="SAM" id="SignalP"/>
    </source>
</evidence>
<dbReference type="InterPro" id="IPR009056">
    <property type="entry name" value="Cyt_c-like_dom"/>
</dbReference>
<dbReference type="Gene3D" id="1.10.760.10">
    <property type="entry name" value="Cytochrome c-like domain"/>
    <property type="match status" value="1"/>
</dbReference>
<name>A0A7W6CFJ5_9SPHN</name>
<accession>A0A7W6CFJ5</accession>
<dbReference type="InterPro" id="IPR036909">
    <property type="entry name" value="Cyt_c-like_dom_sf"/>
</dbReference>
<keyword evidence="8" id="KW-1185">Reference proteome</keyword>
<feature type="signal peptide" evidence="5">
    <location>
        <begin position="1"/>
        <end position="18"/>
    </location>
</feature>
<dbReference type="GO" id="GO:0020037">
    <property type="term" value="F:heme binding"/>
    <property type="evidence" value="ECO:0007669"/>
    <property type="project" value="InterPro"/>
</dbReference>
<dbReference type="GO" id="GO:0009055">
    <property type="term" value="F:electron transfer activity"/>
    <property type="evidence" value="ECO:0007669"/>
    <property type="project" value="InterPro"/>
</dbReference>
<evidence type="ECO:0000256" key="4">
    <source>
        <dbReference type="PROSITE-ProRule" id="PRU00433"/>
    </source>
</evidence>
<dbReference type="GO" id="GO:0046872">
    <property type="term" value="F:metal ion binding"/>
    <property type="evidence" value="ECO:0007669"/>
    <property type="project" value="UniProtKB-KW"/>
</dbReference>
<dbReference type="Proteomes" id="UP000548867">
    <property type="component" value="Unassembled WGS sequence"/>
</dbReference>
<keyword evidence="3 4" id="KW-0408">Iron</keyword>
<dbReference type="SUPFAM" id="SSF46626">
    <property type="entry name" value="Cytochrome c"/>
    <property type="match status" value="1"/>
</dbReference>
<keyword evidence="2 4" id="KW-0479">Metal-binding</keyword>
<proteinExistence type="predicted"/>
<gene>
    <name evidence="7" type="ORF">GGR38_002547</name>
</gene>
<feature type="chain" id="PRO_5031047102" evidence="5">
    <location>
        <begin position="19"/>
        <end position="125"/>
    </location>
</feature>
<dbReference type="Pfam" id="PF13442">
    <property type="entry name" value="Cytochrome_CBB3"/>
    <property type="match status" value="1"/>
</dbReference>
<protein>
    <submittedName>
        <fullName evidence="7">Mono/diheme cytochrome c family protein</fullName>
    </submittedName>
</protein>